<evidence type="ECO:0000256" key="4">
    <source>
        <dbReference type="ARBA" id="ARBA00023163"/>
    </source>
</evidence>
<dbReference type="RefSeq" id="WP_182954559.1">
    <property type="nucleotide sequence ID" value="NZ_JABEQM010000002.1"/>
</dbReference>
<protein>
    <submittedName>
        <fullName evidence="6">LysR family transcriptional regulator</fullName>
    </submittedName>
</protein>
<dbReference type="Gene3D" id="3.40.190.290">
    <property type="match status" value="1"/>
</dbReference>
<dbReference type="PRINTS" id="PR00039">
    <property type="entry name" value="HTHLYSR"/>
</dbReference>
<keyword evidence="4" id="KW-0804">Transcription</keyword>
<dbReference type="InterPro" id="IPR005119">
    <property type="entry name" value="LysR_subst-bd"/>
</dbReference>
<dbReference type="Pfam" id="PF00126">
    <property type="entry name" value="HTH_1"/>
    <property type="match status" value="1"/>
</dbReference>
<sequence length="289" mass="31401">MDRIDWHLWRSLAAVCRCGSLSEAARELGSTQPTLSRQIAQLEAAVGHPLFSRSKSGLTPTDLARALAPVATMMTDQARTLESLARSDRMRMTTTLTVTASHITGAVVLPPILGTFMAAWPTVRVRLSLTDAVADVIGREADLAVRHVAPRQGDLWGRKVGTVRIRLFAHREYVRRHGAPRDLPDLAGHRIVAAADHIARIPELASLALRPDLECDDDLGLLAALRAGIGIGYCQEPIGRDDPQLVPVLPDYCPASLPLWVVTHADLRKAPAVRALLDHLAEGLARYCA</sequence>
<dbReference type="PANTHER" id="PTHR30537:SF3">
    <property type="entry name" value="TRANSCRIPTIONAL REGULATORY PROTEIN"/>
    <property type="match status" value="1"/>
</dbReference>
<keyword evidence="2" id="KW-0805">Transcription regulation</keyword>
<dbReference type="InterPro" id="IPR036390">
    <property type="entry name" value="WH_DNA-bd_sf"/>
</dbReference>
<dbReference type="GO" id="GO:0003700">
    <property type="term" value="F:DNA-binding transcription factor activity"/>
    <property type="evidence" value="ECO:0007669"/>
    <property type="project" value="InterPro"/>
</dbReference>
<organism evidence="6 7">
    <name type="scientific">Gluconacetobacter tumulisoli</name>
    <dbReference type="NCBI Taxonomy" id="1286189"/>
    <lineage>
        <taxon>Bacteria</taxon>
        <taxon>Pseudomonadati</taxon>
        <taxon>Pseudomonadota</taxon>
        <taxon>Alphaproteobacteria</taxon>
        <taxon>Acetobacterales</taxon>
        <taxon>Acetobacteraceae</taxon>
        <taxon>Gluconacetobacter</taxon>
    </lineage>
</organism>
<feature type="domain" description="HTH lysR-type" evidence="5">
    <location>
        <begin position="4"/>
        <end position="61"/>
    </location>
</feature>
<dbReference type="InterPro" id="IPR058163">
    <property type="entry name" value="LysR-type_TF_proteobact-type"/>
</dbReference>
<dbReference type="SUPFAM" id="SSF46785">
    <property type="entry name" value="Winged helix' DNA-binding domain"/>
    <property type="match status" value="1"/>
</dbReference>
<dbReference type="CDD" id="cd08422">
    <property type="entry name" value="PBP2_CrgA_like"/>
    <property type="match status" value="1"/>
</dbReference>
<dbReference type="GO" id="GO:0043565">
    <property type="term" value="F:sequence-specific DNA binding"/>
    <property type="evidence" value="ECO:0007669"/>
    <property type="project" value="TreeGrafter"/>
</dbReference>
<dbReference type="Gene3D" id="1.10.10.10">
    <property type="entry name" value="Winged helix-like DNA-binding domain superfamily/Winged helix DNA-binding domain"/>
    <property type="match status" value="1"/>
</dbReference>
<keyword evidence="3" id="KW-0238">DNA-binding</keyword>
<name>A0A7W4PKC1_9PROT</name>
<dbReference type="PANTHER" id="PTHR30537">
    <property type="entry name" value="HTH-TYPE TRANSCRIPTIONAL REGULATOR"/>
    <property type="match status" value="1"/>
</dbReference>
<dbReference type="InterPro" id="IPR000847">
    <property type="entry name" value="LysR_HTH_N"/>
</dbReference>
<evidence type="ECO:0000256" key="1">
    <source>
        <dbReference type="ARBA" id="ARBA00009437"/>
    </source>
</evidence>
<comment type="similarity">
    <text evidence="1">Belongs to the LysR transcriptional regulatory family.</text>
</comment>
<comment type="caution">
    <text evidence="6">The sequence shown here is derived from an EMBL/GenBank/DDBJ whole genome shotgun (WGS) entry which is preliminary data.</text>
</comment>
<dbReference type="Proteomes" id="UP000578030">
    <property type="component" value="Unassembled WGS sequence"/>
</dbReference>
<dbReference type="SUPFAM" id="SSF53850">
    <property type="entry name" value="Periplasmic binding protein-like II"/>
    <property type="match status" value="1"/>
</dbReference>
<dbReference type="PROSITE" id="PS50931">
    <property type="entry name" value="HTH_LYSR"/>
    <property type="match status" value="1"/>
</dbReference>
<accession>A0A7W4PKC1</accession>
<reference evidence="6 7" key="1">
    <citation type="submission" date="2020-04" db="EMBL/GenBank/DDBJ databases">
        <title>Description of novel Gluconacetobacter.</title>
        <authorList>
            <person name="Sombolestani A."/>
        </authorList>
    </citation>
    <scope>NUCLEOTIDE SEQUENCE [LARGE SCALE GENOMIC DNA]</scope>
    <source>
        <strain evidence="6 7">LMG 27802</strain>
    </source>
</reference>
<dbReference type="GO" id="GO:0006351">
    <property type="term" value="P:DNA-templated transcription"/>
    <property type="evidence" value="ECO:0007669"/>
    <property type="project" value="TreeGrafter"/>
</dbReference>
<keyword evidence="7" id="KW-1185">Reference proteome</keyword>
<evidence type="ECO:0000256" key="3">
    <source>
        <dbReference type="ARBA" id="ARBA00023125"/>
    </source>
</evidence>
<dbReference type="EMBL" id="JABEQM010000002">
    <property type="protein sequence ID" value="MBB2200678.1"/>
    <property type="molecule type" value="Genomic_DNA"/>
</dbReference>
<dbReference type="AlphaFoldDB" id="A0A7W4PKC1"/>
<evidence type="ECO:0000259" key="5">
    <source>
        <dbReference type="PROSITE" id="PS50931"/>
    </source>
</evidence>
<evidence type="ECO:0000313" key="6">
    <source>
        <dbReference type="EMBL" id="MBB2200678.1"/>
    </source>
</evidence>
<evidence type="ECO:0000256" key="2">
    <source>
        <dbReference type="ARBA" id="ARBA00023015"/>
    </source>
</evidence>
<gene>
    <name evidence="6" type="ORF">HLH28_03620</name>
</gene>
<evidence type="ECO:0000313" key="7">
    <source>
        <dbReference type="Proteomes" id="UP000578030"/>
    </source>
</evidence>
<proteinExistence type="inferred from homology"/>
<dbReference type="InterPro" id="IPR036388">
    <property type="entry name" value="WH-like_DNA-bd_sf"/>
</dbReference>
<dbReference type="Pfam" id="PF03466">
    <property type="entry name" value="LysR_substrate"/>
    <property type="match status" value="1"/>
</dbReference>